<evidence type="ECO:0000313" key="3">
    <source>
        <dbReference type="Proteomes" id="UP001362999"/>
    </source>
</evidence>
<organism evidence="2 3">
    <name type="scientific">Favolaschia claudopus</name>
    <dbReference type="NCBI Taxonomy" id="2862362"/>
    <lineage>
        <taxon>Eukaryota</taxon>
        <taxon>Fungi</taxon>
        <taxon>Dikarya</taxon>
        <taxon>Basidiomycota</taxon>
        <taxon>Agaricomycotina</taxon>
        <taxon>Agaricomycetes</taxon>
        <taxon>Agaricomycetidae</taxon>
        <taxon>Agaricales</taxon>
        <taxon>Marasmiineae</taxon>
        <taxon>Mycenaceae</taxon>
        <taxon>Favolaschia</taxon>
    </lineage>
</organism>
<protein>
    <submittedName>
        <fullName evidence="2">Uncharacterized protein</fullName>
    </submittedName>
</protein>
<evidence type="ECO:0000256" key="1">
    <source>
        <dbReference type="SAM" id="SignalP"/>
    </source>
</evidence>
<keyword evidence="3" id="KW-1185">Reference proteome</keyword>
<feature type="chain" id="PRO_5043945471" evidence="1">
    <location>
        <begin position="25"/>
        <end position="286"/>
    </location>
</feature>
<dbReference type="AlphaFoldDB" id="A0AAW0CZ19"/>
<dbReference type="Proteomes" id="UP001362999">
    <property type="component" value="Unassembled WGS sequence"/>
</dbReference>
<feature type="signal peptide" evidence="1">
    <location>
        <begin position="1"/>
        <end position="24"/>
    </location>
</feature>
<dbReference type="EMBL" id="JAWWNJ010000011">
    <property type="protein sequence ID" value="KAK7044447.1"/>
    <property type="molecule type" value="Genomic_DNA"/>
</dbReference>
<evidence type="ECO:0000313" key="2">
    <source>
        <dbReference type="EMBL" id="KAK7044447.1"/>
    </source>
</evidence>
<sequence>MFYLHRMKLSLNTVILALALGANALVGSSWSMTNVPSTGITEITFPIAILEADHISGYYFAQQFAFTGTTDIGYTGLQPRPDSNGKSVLHAAFSSFIAGTTSTDSNCSDGADGGAGVSCSVEWNGVYGRTYNLEVVYQVWSGHWVGTIVDTVTHARVHIGSYKLPSGVGGITSSQVGFVEWYPWNGGEPADHCAKLPYQKTFFGNPTTTHWGSKGTVDLPYEYGDCKGQVDLSAHKVDGGVQVNCAAVRVPGSDWRGENGPGFNAELPRNLVLSAQSQLLTPLVAV</sequence>
<gene>
    <name evidence="2" type="ORF">R3P38DRAFT_163694</name>
</gene>
<comment type="caution">
    <text evidence="2">The sequence shown here is derived from an EMBL/GenBank/DDBJ whole genome shotgun (WGS) entry which is preliminary data.</text>
</comment>
<keyword evidence="1" id="KW-0732">Signal</keyword>
<name>A0AAW0CZ19_9AGAR</name>
<proteinExistence type="predicted"/>
<reference evidence="2 3" key="1">
    <citation type="journal article" date="2024" name="J Genomics">
        <title>Draft genome sequencing and assembly of Favolaschia claudopus CIRM-BRFM 2984 isolated from oak limbs.</title>
        <authorList>
            <person name="Navarro D."/>
            <person name="Drula E."/>
            <person name="Chaduli D."/>
            <person name="Cazenave R."/>
            <person name="Ahrendt S."/>
            <person name="Wang J."/>
            <person name="Lipzen A."/>
            <person name="Daum C."/>
            <person name="Barry K."/>
            <person name="Grigoriev I.V."/>
            <person name="Favel A."/>
            <person name="Rosso M.N."/>
            <person name="Martin F."/>
        </authorList>
    </citation>
    <scope>NUCLEOTIDE SEQUENCE [LARGE SCALE GENOMIC DNA]</scope>
    <source>
        <strain evidence="2 3">CIRM-BRFM 2984</strain>
    </source>
</reference>
<accession>A0AAW0CZ19</accession>